<sequence length="526" mass="56187">MHVPLRRNAWTRCSINLLAAVAVLACLVGPAAANPEYSGLVYDVIGEKTLYSSDADEARYPASLTKIMTLYITFEELKAGRLSLGDKLTVSAYAASRPPSKIGFKPGGVIAVRDAIKALVTKSANDVATALGENIAGSEAAFAKRMTKTAHRLGMKSTTFRNASGLPDPNQKTTARDMVRLGVAIQRDFPSYYGVFETRVFEYNKRRYGNHNHLLGRVEGVDGIKTGYIRASGFNLVTSVRRDGRHIVAAVFGGRTGASRDAQMRKLIEAYLPKATTGQAMVFAEWRDEGPPPVPGRKPNLRTLFASRLKAKTHGEDPIAETVLAFASEARAATAEPAITTPDLATGALRAVIDQAESRPTPLPAPAVADRDMAVVAVVEEGRPAHGAARFETAFAAFEVTPASLDADTLAAAIARSRSVPGTQTIVMGSAHRQKAPAPTAHAAVAGPWQIQIGAVPSAALAERLLAEAVADEPAMGQRKKLTIKVATDKGTLYRARFAGFASKDEAWAACKRFANHDRPCWAVSM</sequence>
<evidence type="ECO:0000256" key="1">
    <source>
        <dbReference type="ARBA" id="ARBA00007164"/>
    </source>
</evidence>
<evidence type="ECO:0000256" key="4">
    <source>
        <dbReference type="ARBA" id="ARBA00022960"/>
    </source>
</evidence>
<gene>
    <name evidence="12" type="ORF">JCR33_12235</name>
</gene>
<dbReference type="PRINTS" id="PR00725">
    <property type="entry name" value="DADACBPTASE1"/>
</dbReference>
<evidence type="ECO:0000313" key="12">
    <source>
        <dbReference type="EMBL" id="MBJ3776465.1"/>
    </source>
</evidence>
<evidence type="ECO:0000256" key="9">
    <source>
        <dbReference type="RuleBase" id="RU004016"/>
    </source>
</evidence>
<dbReference type="InterPro" id="IPR007730">
    <property type="entry name" value="SPOR-like_dom"/>
</dbReference>
<dbReference type="InterPro" id="IPR018044">
    <property type="entry name" value="Peptidase_S11"/>
</dbReference>
<dbReference type="Proteomes" id="UP000609531">
    <property type="component" value="Unassembled WGS sequence"/>
</dbReference>
<dbReference type="Gene3D" id="3.30.70.1070">
    <property type="entry name" value="Sporulation related repeat"/>
    <property type="match status" value="1"/>
</dbReference>
<organism evidence="12 13">
    <name type="scientific">Acuticoccus mangrovi</name>
    <dbReference type="NCBI Taxonomy" id="2796142"/>
    <lineage>
        <taxon>Bacteria</taxon>
        <taxon>Pseudomonadati</taxon>
        <taxon>Pseudomonadota</taxon>
        <taxon>Alphaproteobacteria</taxon>
        <taxon>Hyphomicrobiales</taxon>
        <taxon>Amorphaceae</taxon>
        <taxon>Acuticoccus</taxon>
    </lineage>
</organism>
<keyword evidence="13" id="KW-1185">Reference proteome</keyword>
<feature type="active site" description="Proton acceptor" evidence="7">
    <location>
        <position position="66"/>
    </location>
</feature>
<dbReference type="GO" id="GO:0008360">
    <property type="term" value="P:regulation of cell shape"/>
    <property type="evidence" value="ECO:0007669"/>
    <property type="project" value="UniProtKB-KW"/>
</dbReference>
<evidence type="ECO:0000256" key="8">
    <source>
        <dbReference type="PIRSR" id="PIRSR618044-2"/>
    </source>
</evidence>
<proteinExistence type="inferred from homology"/>
<keyword evidence="6" id="KW-0961">Cell wall biogenesis/degradation</keyword>
<dbReference type="PROSITE" id="PS51257">
    <property type="entry name" value="PROKAR_LIPOPROTEIN"/>
    <property type="match status" value="1"/>
</dbReference>
<dbReference type="PROSITE" id="PS51724">
    <property type="entry name" value="SPOR"/>
    <property type="match status" value="1"/>
</dbReference>
<feature type="active site" description="Acyl-ester intermediate" evidence="7">
    <location>
        <position position="63"/>
    </location>
</feature>
<keyword evidence="3 12" id="KW-0378">Hydrolase</keyword>
<comment type="similarity">
    <text evidence="1 9">Belongs to the peptidase S11 family.</text>
</comment>
<dbReference type="GO" id="GO:0009252">
    <property type="term" value="P:peptidoglycan biosynthetic process"/>
    <property type="evidence" value="ECO:0007669"/>
    <property type="project" value="UniProtKB-KW"/>
</dbReference>
<dbReference type="GO" id="GO:0009002">
    <property type="term" value="F:serine-type D-Ala-D-Ala carboxypeptidase activity"/>
    <property type="evidence" value="ECO:0007669"/>
    <property type="project" value="InterPro"/>
</dbReference>
<dbReference type="InterPro" id="IPR001967">
    <property type="entry name" value="Peptidase_S11_N"/>
</dbReference>
<evidence type="ECO:0000256" key="7">
    <source>
        <dbReference type="PIRSR" id="PIRSR618044-1"/>
    </source>
</evidence>
<comment type="caution">
    <text evidence="12">The sequence shown here is derived from an EMBL/GenBank/DDBJ whole genome shotgun (WGS) entry which is preliminary data.</text>
</comment>
<evidence type="ECO:0000256" key="2">
    <source>
        <dbReference type="ARBA" id="ARBA00022729"/>
    </source>
</evidence>
<dbReference type="AlphaFoldDB" id="A0A934IPQ5"/>
<dbReference type="PANTHER" id="PTHR21581:SF6">
    <property type="entry name" value="TRAFFICKING PROTEIN PARTICLE COMPLEX SUBUNIT 12"/>
    <property type="match status" value="1"/>
</dbReference>
<evidence type="ECO:0000256" key="5">
    <source>
        <dbReference type="ARBA" id="ARBA00022984"/>
    </source>
</evidence>
<dbReference type="RefSeq" id="WP_198882368.1">
    <property type="nucleotide sequence ID" value="NZ_JAEKJA010000009.1"/>
</dbReference>
<dbReference type="PANTHER" id="PTHR21581">
    <property type="entry name" value="D-ALANYL-D-ALANINE CARBOXYPEPTIDASE"/>
    <property type="match status" value="1"/>
</dbReference>
<feature type="domain" description="SPOR" evidence="11">
    <location>
        <begin position="443"/>
        <end position="526"/>
    </location>
</feature>
<dbReference type="SUPFAM" id="SSF110997">
    <property type="entry name" value="Sporulation related repeat"/>
    <property type="match status" value="1"/>
</dbReference>
<dbReference type="Pfam" id="PF05036">
    <property type="entry name" value="SPOR"/>
    <property type="match status" value="1"/>
</dbReference>
<evidence type="ECO:0000256" key="3">
    <source>
        <dbReference type="ARBA" id="ARBA00022801"/>
    </source>
</evidence>
<dbReference type="EMBL" id="JAEKJA010000009">
    <property type="protein sequence ID" value="MBJ3776465.1"/>
    <property type="molecule type" value="Genomic_DNA"/>
</dbReference>
<feature type="signal peptide" evidence="10">
    <location>
        <begin position="1"/>
        <end position="33"/>
    </location>
</feature>
<accession>A0A934IPQ5</accession>
<feature type="binding site" evidence="8">
    <location>
        <position position="225"/>
    </location>
    <ligand>
        <name>substrate</name>
    </ligand>
</feature>
<keyword evidence="4" id="KW-0133">Cell shape</keyword>
<evidence type="ECO:0000313" key="13">
    <source>
        <dbReference type="Proteomes" id="UP000609531"/>
    </source>
</evidence>
<dbReference type="Pfam" id="PF00768">
    <property type="entry name" value="Peptidase_S11"/>
    <property type="match status" value="1"/>
</dbReference>
<evidence type="ECO:0000256" key="10">
    <source>
        <dbReference type="SAM" id="SignalP"/>
    </source>
</evidence>
<dbReference type="InterPro" id="IPR036680">
    <property type="entry name" value="SPOR-like_sf"/>
</dbReference>
<feature type="active site" evidence="7">
    <location>
        <position position="123"/>
    </location>
</feature>
<dbReference type="GO" id="GO:0006508">
    <property type="term" value="P:proteolysis"/>
    <property type="evidence" value="ECO:0007669"/>
    <property type="project" value="InterPro"/>
</dbReference>
<evidence type="ECO:0000256" key="6">
    <source>
        <dbReference type="ARBA" id="ARBA00023316"/>
    </source>
</evidence>
<reference evidence="12" key="1">
    <citation type="submission" date="2020-12" db="EMBL/GenBank/DDBJ databases">
        <title>Bacterial taxonomy.</title>
        <authorList>
            <person name="Pan X."/>
        </authorList>
    </citation>
    <scope>NUCLEOTIDE SEQUENCE</scope>
    <source>
        <strain evidence="12">B2012</strain>
    </source>
</reference>
<dbReference type="GO" id="GO:0071555">
    <property type="term" value="P:cell wall organization"/>
    <property type="evidence" value="ECO:0007669"/>
    <property type="project" value="UniProtKB-KW"/>
</dbReference>
<dbReference type="SUPFAM" id="SSF56601">
    <property type="entry name" value="beta-lactamase/transpeptidase-like"/>
    <property type="match status" value="1"/>
</dbReference>
<dbReference type="InterPro" id="IPR012338">
    <property type="entry name" value="Beta-lactam/transpept-like"/>
</dbReference>
<evidence type="ECO:0000259" key="11">
    <source>
        <dbReference type="PROSITE" id="PS51724"/>
    </source>
</evidence>
<dbReference type="GO" id="GO:0042834">
    <property type="term" value="F:peptidoglycan binding"/>
    <property type="evidence" value="ECO:0007669"/>
    <property type="project" value="InterPro"/>
</dbReference>
<dbReference type="Gene3D" id="3.40.710.10">
    <property type="entry name" value="DD-peptidase/beta-lactamase superfamily"/>
    <property type="match status" value="1"/>
</dbReference>
<keyword evidence="5" id="KW-0573">Peptidoglycan synthesis</keyword>
<feature type="chain" id="PRO_5037826636" evidence="10">
    <location>
        <begin position="34"/>
        <end position="526"/>
    </location>
</feature>
<name>A0A934IPQ5_9HYPH</name>
<keyword evidence="2 10" id="KW-0732">Signal</keyword>
<protein>
    <submittedName>
        <fullName evidence="12">Serine hydrolase</fullName>
    </submittedName>
</protein>